<dbReference type="AlphaFoldDB" id="A0A2R8AXY9"/>
<dbReference type="InterPro" id="IPR053951">
    <property type="entry name" value="K_trans_N"/>
</dbReference>
<dbReference type="GO" id="GO:0015293">
    <property type="term" value="F:symporter activity"/>
    <property type="evidence" value="ECO:0007669"/>
    <property type="project" value="UniProtKB-UniRule"/>
</dbReference>
<evidence type="ECO:0000259" key="15">
    <source>
        <dbReference type="Pfam" id="PF22776"/>
    </source>
</evidence>
<keyword evidence="5" id="KW-0997">Cell inner membrane</keyword>
<feature type="transmembrane region" description="Helical" evidence="13">
    <location>
        <begin position="134"/>
        <end position="156"/>
    </location>
</feature>
<evidence type="ECO:0000256" key="4">
    <source>
        <dbReference type="ARBA" id="ARBA00022475"/>
    </source>
</evidence>
<evidence type="ECO:0000256" key="9">
    <source>
        <dbReference type="ARBA" id="ARBA00022958"/>
    </source>
</evidence>
<reference evidence="17" key="1">
    <citation type="submission" date="2018-03" db="EMBL/GenBank/DDBJ databases">
        <authorList>
            <person name="Rodrigo-Torres L."/>
            <person name="Arahal R. D."/>
            <person name="Lucena T."/>
        </authorList>
    </citation>
    <scope>NUCLEOTIDE SEQUENCE [LARGE SCALE GENOMIC DNA]</scope>
    <source>
        <strain evidence="17">CECT 8871</strain>
    </source>
</reference>
<keyword evidence="17" id="KW-1185">Reference proteome</keyword>
<comment type="catalytic activity">
    <reaction evidence="13">
        <text>K(+)(in) + H(+)(in) = K(+)(out) + H(+)(out)</text>
        <dbReference type="Rhea" id="RHEA:28490"/>
        <dbReference type="ChEBI" id="CHEBI:15378"/>
        <dbReference type="ChEBI" id="CHEBI:29103"/>
    </reaction>
</comment>
<feature type="transmembrane region" description="Helical" evidence="13">
    <location>
        <begin position="395"/>
        <end position="417"/>
    </location>
</feature>
<evidence type="ECO:0000256" key="2">
    <source>
        <dbReference type="ARBA" id="ARBA00007019"/>
    </source>
</evidence>
<comment type="subcellular location">
    <subcellularLocation>
        <location evidence="13">Cell membrane</location>
        <topology evidence="13">Multi-pass membrane protein</topology>
    </subcellularLocation>
    <subcellularLocation>
        <location evidence="1">Membrane</location>
        <topology evidence="1">Multi-pass membrane protein</topology>
    </subcellularLocation>
</comment>
<dbReference type="PANTHER" id="PTHR30540:SF79">
    <property type="entry name" value="LOW AFFINITY POTASSIUM TRANSPORT SYSTEM PROTEIN KUP"/>
    <property type="match status" value="1"/>
</dbReference>
<feature type="transmembrane region" description="Helical" evidence="13">
    <location>
        <begin position="423"/>
        <end position="440"/>
    </location>
</feature>
<dbReference type="EMBL" id="OMOJ01000005">
    <property type="protein sequence ID" value="SPF80912.1"/>
    <property type="molecule type" value="Genomic_DNA"/>
</dbReference>
<dbReference type="InterPro" id="IPR023051">
    <property type="entry name" value="Kup"/>
</dbReference>
<keyword evidence="6 13" id="KW-0633">Potassium transport</keyword>
<keyword evidence="11 13" id="KW-0406">Ion transport</keyword>
<dbReference type="InterPro" id="IPR053952">
    <property type="entry name" value="K_trans_C"/>
</dbReference>
<evidence type="ECO:0000256" key="10">
    <source>
        <dbReference type="ARBA" id="ARBA00022989"/>
    </source>
</evidence>
<evidence type="ECO:0000313" key="16">
    <source>
        <dbReference type="EMBL" id="SPF80912.1"/>
    </source>
</evidence>
<keyword evidence="4 13" id="KW-1003">Cell membrane</keyword>
<feature type="domain" description="K+ potassium transporter integral membrane" evidence="14">
    <location>
        <begin position="15"/>
        <end position="462"/>
    </location>
</feature>
<keyword evidence="7 13" id="KW-0812">Transmembrane</keyword>
<feature type="transmembrane region" description="Helical" evidence="13">
    <location>
        <begin position="87"/>
        <end position="114"/>
    </location>
</feature>
<evidence type="ECO:0000256" key="5">
    <source>
        <dbReference type="ARBA" id="ARBA00022519"/>
    </source>
</evidence>
<evidence type="ECO:0000256" key="6">
    <source>
        <dbReference type="ARBA" id="ARBA00022538"/>
    </source>
</evidence>
<evidence type="ECO:0000313" key="17">
    <source>
        <dbReference type="Proteomes" id="UP000244904"/>
    </source>
</evidence>
<evidence type="ECO:0000256" key="11">
    <source>
        <dbReference type="ARBA" id="ARBA00023065"/>
    </source>
</evidence>
<keyword evidence="3 13" id="KW-0813">Transport</keyword>
<dbReference type="Pfam" id="PF02705">
    <property type="entry name" value="K_trans"/>
    <property type="match status" value="1"/>
</dbReference>
<feature type="transmembrane region" description="Helical" evidence="13">
    <location>
        <begin position="202"/>
        <end position="225"/>
    </location>
</feature>
<dbReference type="GO" id="GO:0005886">
    <property type="term" value="C:plasma membrane"/>
    <property type="evidence" value="ECO:0007669"/>
    <property type="project" value="UniProtKB-SubCell"/>
</dbReference>
<dbReference type="HAMAP" id="MF_01522">
    <property type="entry name" value="Kup"/>
    <property type="match status" value="1"/>
</dbReference>
<evidence type="ECO:0000256" key="3">
    <source>
        <dbReference type="ARBA" id="ARBA00022448"/>
    </source>
</evidence>
<feature type="transmembrane region" description="Helical" evidence="13">
    <location>
        <begin position="12"/>
        <end position="34"/>
    </location>
</feature>
<dbReference type="OrthoDB" id="9805577at2"/>
<name>A0A2R8AXY9_9RHOB</name>
<feature type="transmembrane region" description="Helical" evidence="13">
    <location>
        <begin position="364"/>
        <end position="383"/>
    </location>
</feature>
<evidence type="ECO:0000256" key="1">
    <source>
        <dbReference type="ARBA" id="ARBA00004141"/>
    </source>
</evidence>
<organism evidence="16 17">
    <name type="scientific">Pseudoprimorskyibacter insulae</name>
    <dbReference type="NCBI Taxonomy" id="1695997"/>
    <lineage>
        <taxon>Bacteria</taxon>
        <taxon>Pseudomonadati</taxon>
        <taxon>Pseudomonadota</taxon>
        <taxon>Alphaproteobacteria</taxon>
        <taxon>Rhodobacterales</taxon>
        <taxon>Paracoccaceae</taxon>
        <taxon>Pseudoprimorskyibacter</taxon>
    </lineage>
</organism>
<feature type="transmembrane region" description="Helical" evidence="13">
    <location>
        <begin position="168"/>
        <end position="190"/>
    </location>
</feature>
<comment type="function">
    <text evidence="13">Transport of potassium into the cell. Likely operates as a K(+):H(+) symporter.</text>
</comment>
<protein>
    <recommendedName>
        <fullName evidence="13">Probable potassium transport system protein Kup</fullName>
    </recommendedName>
</protein>
<evidence type="ECO:0000256" key="7">
    <source>
        <dbReference type="ARBA" id="ARBA00022692"/>
    </source>
</evidence>
<keyword evidence="8 13" id="KW-0769">Symport</keyword>
<proteinExistence type="inferred from homology"/>
<dbReference type="PANTHER" id="PTHR30540">
    <property type="entry name" value="OSMOTIC STRESS POTASSIUM TRANSPORTER"/>
    <property type="match status" value="1"/>
</dbReference>
<evidence type="ECO:0000259" key="14">
    <source>
        <dbReference type="Pfam" id="PF02705"/>
    </source>
</evidence>
<dbReference type="InterPro" id="IPR003855">
    <property type="entry name" value="K+_transporter"/>
</dbReference>
<dbReference type="Proteomes" id="UP000244904">
    <property type="component" value="Unassembled WGS sequence"/>
</dbReference>
<keyword evidence="9 13" id="KW-0630">Potassium</keyword>
<feature type="transmembrane region" description="Helical" evidence="13">
    <location>
        <begin position="54"/>
        <end position="75"/>
    </location>
</feature>
<keyword evidence="10 13" id="KW-1133">Transmembrane helix</keyword>
<gene>
    <name evidence="13 16" type="primary">kup</name>
    <name evidence="16" type="ORF">PRI8871_02725</name>
</gene>
<evidence type="ECO:0000256" key="12">
    <source>
        <dbReference type="ARBA" id="ARBA00023136"/>
    </source>
</evidence>
<comment type="similarity">
    <text evidence="2 13">Belongs to the HAK/KUP transporter (TC 2.A.72) family.</text>
</comment>
<feature type="transmembrane region" description="Helical" evidence="13">
    <location>
        <begin position="284"/>
        <end position="305"/>
    </location>
</feature>
<keyword evidence="12 13" id="KW-0472">Membrane</keyword>
<dbReference type="GO" id="GO:0015079">
    <property type="term" value="F:potassium ion transmembrane transporter activity"/>
    <property type="evidence" value="ECO:0007669"/>
    <property type="project" value="UniProtKB-UniRule"/>
</dbReference>
<evidence type="ECO:0000256" key="13">
    <source>
        <dbReference type="HAMAP-Rule" id="MF_01522"/>
    </source>
</evidence>
<feature type="transmembrane region" description="Helical" evidence="13">
    <location>
        <begin position="245"/>
        <end position="264"/>
    </location>
</feature>
<feature type="domain" description="K+ potassium transporter C-terminal" evidence="15">
    <location>
        <begin position="474"/>
        <end position="621"/>
    </location>
</feature>
<sequence>MSHFETPNSGRLALTVGAVGVVYGDIGTSPLYAFREALRPAMADGLDRAEVLGVVSLLLWALVLVVTLKYVLFLLRADNRGEGGILALYALVLGYSGRTTAVFFLGIIGAALFFGDAIITPAISVLSAVEGLKLITPIFNPYVEGISIGILFALFIVQNRGTGPLARYFGPITVVWFLAMAIAGLVQIIALPEVLAALHPGYALGFLAGHGVTAFIVLGAVFLAVTGAEALYADLGHFGRGPIQLAWFSLVLPALTLNYLGQGALVLQHPEAISHPFFLLVPEWILPGMVALATLATVIASQAVITGAFSMTRQAVQLGLMPRFEIRHTSETETGQIFLPVINILLLTGVLILVTEFHSSEELAAAYGIAVCGTMVVTTLLAYRMLHRAWRWPRGLAILVTLPLLTVETAFLSANLLKIPDGGYVPLLMGATLVVMMWTWHKGTKQLQERTRKLVVPLAEFIPRIERGSALRVSGTAVFLTSDREATPPALLHNLKHNGVLHEHIIVVTVETTDTPRVPEAERATIEHLCDRFQSVQLRFGFMETPNVNRTLGSLRRHGLNFEGRRTSFFLGRRKLVSNPQVGMPVWQDRLYILLARLAADPSDFYHLPRDRVVELGAQVSV</sequence>
<evidence type="ECO:0000256" key="8">
    <source>
        <dbReference type="ARBA" id="ARBA00022847"/>
    </source>
</evidence>
<dbReference type="Pfam" id="PF22776">
    <property type="entry name" value="K_trans_C"/>
    <property type="match status" value="1"/>
</dbReference>
<feature type="transmembrane region" description="Helical" evidence="13">
    <location>
        <begin position="337"/>
        <end position="358"/>
    </location>
</feature>
<dbReference type="RefSeq" id="WP_108886756.1">
    <property type="nucleotide sequence ID" value="NZ_OMOJ01000005.1"/>
</dbReference>
<accession>A0A2R8AXY9</accession>